<proteinExistence type="predicted"/>
<protein>
    <submittedName>
        <fullName evidence="2">Uncharacterized protein</fullName>
    </submittedName>
</protein>
<keyword evidence="1" id="KW-0472">Membrane</keyword>
<dbReference type="EMBL" id="SDMP01000014">
    <property type="protein sequence ID" value="RYR12155.1"/>
    <property type="molecule type" value="Genomic_DNA"/>
</dbReference>
<evidence type="ECO:0000313" key="2">
    <source>
        <dbReference type="EMBL" id="RYR12155.1"/>
    </source>
</evidence>
<evidence type="ECO:0000313" key="3">
    <source>
        <dbReference type="Proteomes" id="UP000289738"/>
    </source>
</evidence>
<name>A0A444ZD94_ARAHY</name>
<keyword evidence="1" id="KW-1133">Transmembrane helix</keyword>
<keyword evidence="3" id="KW-1185">Reference proteome</keyword>
<sequence>MMRQPEVWGQASVVIFCTIAGILLLGPFFMGTVSPPQIPLLSLYPLSPWMDIRMHIDVLMIELRRHWKLAGVLVMLQALRIEIRTETDTGTPIPLVLTALQRQAVA</sequence>
<accession>A0A444ZD94</accession>
<evidence type="ECO:0000256" key="1">
    <source>
        <dbReference type="SAM" id="Phobius"/>
    </source>
</evidence>
<organism evidence="2 3">
    <name type="scientific">Arachis hypogaea</name>
    <name type="common">Peanut</name>
    <dbReference type="NCBI Taxonomy" id="3818"/>
    <lineage>
        <taxon>Eukaryota</taxon>
        <taxon>Viridiplantae</taxon>
        <taxon>Streptophyta</taxon>
        <taxon>Embryophyta</taxon>
        <taxon>Tracheophyta</taxon>
        <taxon>Spermatophyta</taxon>
        <taxon>Magnoliopsida</taxon>
        <taxon>eudicotyledons</taxon>
        <taxon>Gunneridae</taxon>
        <taxon>Pentapetalae</taxon>
        <taxon>rosids</taxon>
        <taxon>fabids</taxon>
        <taxon>Fabales</taxon>
        <taxon>Fabaceae</taxon>
        <taxon>Papilionoideae</taxon>
        <taxon>50 kb inversion clade</taxon>
        <taxon>dalbergioids sensu lato</taxon>
        <taxon>Dalbergieae</taxon>
        <taxon>Pterocarpus clade</taxon>
        <taxon>Arachis</taxon>
    </lineage>
</organism>
<dbReference type="Proteomes" id="UP000289738">
    <property type="component" value="Chromosome B04"/>
</dbReference>
<reference evidence="2 3" key="1">
    <citation type="submission" date="2019-01" db="EMBL/GenBank/DDBJ databases">
        <title>Sequencing of cultivated peanut Arachis hypogaea provides insights into genome evolution and oil improvement.</title>
        <authorList>
            <person name="Chen X."/>
        </authorList>
    </citation>
    <scope>NUCLEOTIDE SEQUENCE [LARGE SCALE GENOMIC DNA]</scope>
    <source>
        <strain evidence="3">cv. Fuhuasheng</strain>
        <tissue evidence="2">Leaves</tissue>
    </source>
</reference>
<dbReference type="AlphaFoldDB" id="A0A444ZD94"/>
<keyword evidence="1" id="KW-0812">Transmembrane</keyword>
<comment type="caution">
    <text evidence="2">The sequence shown here is derived from an EMBL/GenBank/DDBJ whole genome shotgun (WGS) entry which is preliminary data.</text>
</comment>
<feature type="transmembrane region" description="Helical" evidence="1">
    <location>
        <begin position="7"/>
        <end position="30"/>
    </location>
</feature>
<gene>
    <name evidence="2" type="ORF">Ahy_B04g069696</name>
</gene>